<evidence type="ECO:0000313" key="3">
    <source>
        <dbReference type="EMBL" id="GMN38509.1"/>
    </source>
</evidence>
<feature type="domain" description="DUF1985" evidence="2">
    <location>
        <begin position="57"/>
        <end position="157"/>
    </location>
</feature>
<accession>A0AA87ZRS6</accession>
<dbReference type="PANTHER" id="PTHR48449">
    <property type="entry name" value="DUF1985 DOMAIN-CONTAINING PROTEIN"/>
    <property type="match status" value="1"/>
</dbReference>
<feature type="compositionally biased region" description="Polar residues" evidence="1">
    <location>
        <begin position="1"/>
        <end position="14"/>
    </location>
</feature>
<keyword evidence="4" id="KW-1185">Reference proteome</keyword>
<dbReference type="PANTHER" id="PTHR48449:SF1">
    <property type="entry name" value="DUF1985 DOMAIN-CONTAINING PROTEIN"/>
    <property type="match status" value="1"/>
</dbReference>
<reference evidence="3" key="1">
    <citation type="submission" date="2023-07" db="EMBL/GenBank/DDBJ databases">
        <title>draft genome sequence of fig (Ficus carica).</title>
        <authorList>
            <person name="Takahashi T."/>
            <person name="Nishimura K."/>
        </authorList>
    </citation>
    <scope>NUCLEOTIDE SEQUENCE</scope>
</reference>
<feature type="region of interest" description="Disordered" evidence="1">
    <location>
        <begin position="1"/>
        <end position="20"/>
    </location>
</feature>
<organism evidence="3 4">
    <name type="scientific">Ficus carica</name>
    <name type="common">Common fig</name>
    <dbReference type="NCBI Taxonomy" id="3494"/>
    <lineage>
        <taxon>Eukaryota</taxon>
        <taxon>Viridiplantae</taxon>
        <taxon>Streptophyta</taxon>
        <taxon>Embryophyta</taxon>
        <taxon>Tracheophyta</taxon>
        <taxon>Spermatophyta</taxon>
        <taxon>Magnoliopsida</taxon>
        <taxon>eudicotyledons</taxon>
        <taxon>Gunneridae</taxon>
        <taxon>Pentapetalae</taxon>
        <taxon>rosids</taxon>
        <taxon>fabids</taxon>
        <taxon>Rosales</taxon>
        <taxon>Moraceae</taxon>
        <taxon>Ficeae</taxon>
        <taxon>Ficus</taxon>
    </lineage>
</organism>
<sequence>MSEKNTTPETSPKGTQGEVEVKDSQKFMSALADNISDSGKVFHNIVMRLTDHSVMGDALWFEVSEELGRFSINEFRLITGMKCVGSTHLPVVESRLITRYFSTFRGVSRENLKLQMSNANFDNDDDAVKLSLLYLIFCIPLSNANSEATRSAICNTVENRLSSKRRPLKKTDKVHYSVAGFPHALLVWSYETLPSIALKFSTKYDHVIPRMLSWTTADNVKFDDVMSAFTTVGENQTKGFVTMPTEDELKDPWVVRLYLKNLSVVPNLPPKTSAPRSSSDTNSEWREFQKEIRGEVVSIKKKLVAFEKGQKKSNKLMRTVIKMLVANISEKGQGKAHTAFHVSSSQKTKVHTAESDALKTTSPHIGTSSQDAVIFDSDIGAAADMGVQAAMEFMTADKVIVSREDVKAEKNKETIKYDLPEIKGEAKAKSDQFVGIKEEIMPDPEKLTEVEKYGKEKNRGLDVMKLEEPDEEESFGDVIRKKKRARLSRLGHRPSGSMIDVVSPSKPPSKLLYALPLSLADEPPKDVLEEFREWFKKGILKKTPSG</sequence>
<comment type="caution">
    <text evidence="3">The sequence shown here is derived from an EMBL/GenBank/DDBJ whole genome shotgun (WGS) entry which is preliminary data.</text>
</comment>
<evidence type="ECO:0000259" key="2">
    <source>
        <dbReference type="Pfam" id="PF09331"/>
    </source>
</evidence>
<evidence type="ECO:0000313" key="4">
    <source>
        <dbReference type="Proteomes" id="UP001187192"/>
    </source>
</evidence>
<protein>
    <recommendedName>
        <fullName evidence="2">DUF1985 domain-containing protein</fullName>
    </recommendedName>
</protein>
<dbReference type="InterPro" id="IPR015410">
    <property type="entry name" value="DUF1985"/>
</dbReference>
<dbReference type="EMBL" id="BTGU01000008">
    <property type="protein sequence ID" value="GMN38509.1"/>
    <property type="molecule type" value="Genomic_DNA"/>
</dbReference>
<proteinExistence type="predicted"/>
<gene>
    <name evidence="3" type="ORF">TIFTF001_007744</name>
</gene>
<evidence type="ECO:0000256" key="1">
    <source>
        <dbReference type="SAM" id="MobiDB-lite"/>
    </source>
</evidence>
<dbReference type="Proteomes" id="UP001187192">
    <property type="component" value="Unassembled WGS sequence"/>
</dbReference>
<name>A0AA87ZRS6_FICCA</name>
<dbReference type="Pfam" id="PF09331">
    <property type="entry name" value="DUF1985"/>
    <property type="match status" value="1"/>
</dbReference>
<dbReference type="AlphaFoldDB" id="A0AA87ZRS6"/>